<dbReference type="AlphaFoldDB" id="A0A7I9VCA0"/>
<evidence type="ECO:0000313" key="2">
    <source>
        <dbReference type="Proteomes" id="UP000444960"/>
    </source>
</evidence>
<protein>
    <submittedName>
        <fullName evidence="1">Uncharacterized protein</fullName>
    </submittedName>
</protein>
<comment type="caution">
    <text evidence="1">The sequence shown here is derived from an EMBL/GenBank/DDBJ whole genome shotgun (WGS) entry which is preliminary data.</text>
</comment>
<dbReference type="Proteomes" id="UP000444960">
    <property type="component" value="Unassembled WGS sequence"/>
</dbReference>
<sequence>MTGAAATLEALEVLLELAVSPVYFRSMFTDTPVTGEYIDDVAGRTVRVFHPLR</sequence>
<dbReference type="RefSeq" id="WP_161896549.1">
    <property type="nucleotide sequence ID" value="NZ_BJOV01000005.1"/>
</dbReference>
<reference evidence="2" key="1">
    <citation type="submission" date="2019-06" db="EMBL/GenBank/DDBJ databases">
        <title>Gordonia isolated from sludge of a wastewater treatment plant.</title>
        <authorList>
            <person name="Tamura T."/>
            <person name="Aoyama K."/>
            <person name="Kang Y."/>
            <person name="Saito S."/>
            <person name="Akiyama N."/>
            <person name="Yazawa K."/>
            <person name="Gonoi T."/>
            <person name="Mikami Y."/>
        </authorList>
    </citation>
    <scope>NUCLEOTIDE SEQUENCE [LARGE SCALE GENOMIC DNA]</scope>
    <source>
        <strain evidence="2">NBRC 107696</strain>
    </source>
</reference>
<organism evidence="1 2">
    <name type="scientific">Gordonia spumicola</name>
    <dbReference type="NCBI Taxonomy" id="589161"/>
    <lineage>
        <taxon>Bacteria</taxon>
        <taxon>Bacillati</taxon>
        <taxon>Actinomycetota</taxon>
        <taxon>Actinomycetes</taxon>
        <taxon>Mycobacteriales</taxon>
        <taxon>Gordoniaceae</taxon>
        <taxon>Gordonia</taxon>
    </lineage>
</organism>
<dbReference type="EMBL" id="BJOV01000005">
    <property type="protein sequence ID" value="GEE02927.1"/>
    <property type="molecule type" value="Genomic_DNA"/>
</dbReference>
<gene>
    <name evidence="1" type="ORF">nbrc107696_33730</name>
</gene>
<name>A0A7I9VCA0_9ACTN</name>
<evidence type="ECO:0000313" key="1">
    <source>
        <dbReference type="EMBL" id="GEE02927.1"/>
    </source>
</evidence>
<accession>A0A7I9VCA0</accession>
<proteinExistence type="predicted"/>
<keyword evidence="2" id="KW-1185">Reference proteome</keyword>